<accession>X1RD67</accession>
<evidence type="ECO:0000313" key="2">
    <source>
        <dbReference type="EMBL" id="GAI61100.1"/>
    </source>
</evidence>
<dbReference type="EMBL" id="BARW01004241">
    <property type="protein sequence ID" value="GAI61100.1"/>
    <property type="molecule type" value="Genomic_DNA"/>
</dbReference>
<feature type="region of interest" description="Disordered" evidence="1">
    <location>
        <begin position="1"/>
        <end position="20"/>
    </location>
</feature>
<comment type="caution">
    <text evidence="2">The sequence shown here is derived from an EMBL/GenBank/DDBJ whole genome shotgun (WGS) entry which is preliminary data.</text>
</comment>
<gene>
    <name evidence="2" type="ORF">S12H4_10090</name>
</gene>
<evidence type="ECO:0000256" key="1">
    <source>
        <dbReference type="SAM" id="MobiDB-lite"/>
    </source>
</evidence>
<dbReference type="AlphaFoldDB" id="X1RD67"/>
<organism evidence="2">
    <name type="scientific">marine sediment metagenome</name>
    <dbReference type="NCBI Taxonomy" id="412755"/>
    <lineage>
        <taxon>unclassified sequences</taxon>
        <taxon>metagenomes</taxon>
        <taxon>ecological metagenomes</taxon>
    </lineage>
</organism>
<sequence>MTEELTTEQKLELAGATPPDKEGKVIFDACHLGVKDGHIVAECDSIEASQELALLLAEDVFIRIKPTKVTEPTPEPVAESTES</sequence>
<protein>
    <submittedName>
        <fullName evidence="2">Uncharacterized protein</fullName>
    </submittedName>
</protein>
<proteinExistence type="predicted"/>
<reference evidence="2" key="1">
    <citation type="journal article" date="2014" name="Front. Microbiol.">
        <title>High frequency of phylogenetically diverse reductive dehalogenase-homologous genes in deep subseafloor sedimentary metagenomes.</title>
        <authorList>
            <person name="Kawai M."/>
            <person name="Futagami T."/>
            <person name="Toyoda A."/>
            <person name="Takaki Y."/>
            <person name="Nishi S."/>
            <person name="Hori S."/>
            <person name="Arai W."/>
            <person name="Tsubouchi T."/>
            <person name="Morono Y."/>
            <person name="Uchiyama I."/>
            <person name="Ito T."/>
            <person name="Fujiyama A."/>
            <person name="Inagaki F."/>
            <person name="Takami H."/>
        </authorList>
    </citation>
    <scope>NUCLEOTIDE SEQUENCE</scope>
    <source>
        <strain evidence="2">Expedition CK06-06</strain>
    </source>
</reference>
<name>X1RD67_9ZZZZ</name>